<name>E4Q320_CALOW</name>
<evidence type="ECO:0000313" key="2">
    <source>
        <dbReference type="Proteomes" id="UP000006889"/>
    </source>
</evidence>
<keyword evidence="2" id="KW-1185">Reference proteome</keyword>
<evidence type="ECO:0000313" key="1">
    <source>
        <dbReference type="EMBL" id="ADQ03856.1"/>
    </source>
</evidence>
<accession>E4Q320</accession>
<protein>
    <submittedName>
        <fullName evidence="1">Werner syndrome-like protein</fullName>
    </submittedName>
</protein>
<proteinExistence type="predicted"/>
<dbReference type="Proteomes" id="UP000006889">
    <property type="component" value="Chromosome"/>
</dbReference>
<reference evidence="1 2" key="2">
    <citation type="journal article" date="2011" name="J. Bacteriol.">
        <title>Complete genome sequences for the anaerobic, extremely thermophilic plant biomass-degrading bacteria Caldicellulosiruptor hydrothermalis, Caldicellulosiruptor kristjanssonii, Caldicellulosiruptor kronotskyensis, Caldicellulosiruptor owensenis, and Caldicellulosiruptor lactoaceticus.</title>
        <authorList>
            <person name="Blumer-Schuette S.E."/>
            <person name="Ozdemir I."/>
            <person name="Mistry D."/>
            <person name="Lucas S."/>
            <person name="Lapidus A."/>
            <person name="Cheng J.F."/>
            <person name="Goodwin L.A."/>
            <person name="Pitluck S."/>
            <person name="Land M.L."/>
            <person name="Hauser L.J."/>
            <person name="Woyke T."/>
            <person name="Mikhailova N."/>
            <person name="Pati A."/>
            <person name="Kyrpides N.C."/>
            <person name="Ivanova N."/>
            <person name="Detter J.C."/>
            <person name="Walston-Davenport K."/>
            <person name="Han S."/>
            <person name="Adams M.W."/>
            <person name="Kelly R.M."/>
        </authorList>
    </citation>
    <scope>NUCLEOTIDE SEQUENCE [LARGE SCALE GENOMIC DNA]</scope>
    <source>
        <strain evidence="2">ATCC 700167 / DSM 13100 / OL</strain>
    </source>
</reference>
<dbReference type="AlphaFoldDB" id="E4Q320"/>
<dbReference type="HOGENOM" id="CLU_2567399_0_0_9"/>
<dbReference type="KEGG" id="cow:Calow_0253"/>
<sequence length="81" mass="9057">MRLLSLKEERGQRHLILGERFLPLHIPSHLKGRLNLLQIGVPSGEIETLGSEVGVLEVDLEFLGFRGIIAFEKLKSLNKVG</sequence>
<gene>
    <name evidence="1" type="ordered locus">Calow_0253</name>
</gene>
<organism evidence="1 2">
    <name type="scientific">Caldicellulosiruptor owensensis (strain ATCC 700167 / DSM 13100 / OL)</name>
    <dbReference type="NCBI Taxonomy" id="632518"/>
    <lineage>
        <taxon>Bacteria</taxon>
        <taxon>Bacillati</taxon>
        <taxon>Bacillota</taxon>
        <taxon>Bacillota incertae sedis</taxon>
        <taxon>Caldicellulosiruptorales</taxon>
        <taxon>Caldicellulosiruptoraceae</taxon>
        <taxon>Caldicellulosiruptor</taxon>
    </lineage>
</organism>
<reference key="1">
    <citation type="submission" date="2010-09" db="EMBL/GenBank/DDBJ databases">
        <title>Complete sequence of Caldicellulosiruptor owensensis OL.</title>
        <authorList>
            <consortium name="US DOE Joint Genome Institute"/>
            <person name="Lucas S."/>
            <person name="Copeland A."/>
            <person name="Lapidus A."/>
            <person name="Cheng J.-F."/>
            <person name="Bruce D."/>
            <person name="Goodwin L."/>
            <person name="Pitluck S."/>
            <person name="Davenport K."/>
            <person name="Detter J.C."/>
            <person name="Han C."/>
            <person name="Tapia R."/>
            <person name="Land M."/>
            <person name="Hauser L."/>
            <person name="Chang Y.-J."/>
            <person name="Jeffries C."/>
            <person name="Kyrpides N."/>
            <person name="Ivanova N."/>
            <person name="Mikhailova N."/>
            <person name="Blumer-Schuette S.E."/>
            <person name="Kelly R.M."/>
            <person name="Woyke T."/>
        </authorList>
    </citation>
    <scope>NUCLEOTIDE SEQUENCE</scope>
    <source>
        <strain>OL</strain>
    </source>
</reference>
<dbReference type="EMBL" id="CP002216">
    <property type="protein sequence ID" value="ADQ03856.1"/>
    <property type="molecule type" value="Genomic_DNA"/>
</dbReference>